<reference evidence="2" key="1">
    <citation type="submission" date="2021-07" db="EMBL/GenBank/DDBJ databases">
        <title>Neiella marina sp. nov., isolated from the intestinal content of sea cucumber Apostichopus japonicus.</title>
        <authorList>
            <person name="Bai X."/>
        </authorList>
    </citation>
    <scope>NUCLEOTIDE SEQUENCE</scope>
    <source>
        <strain evidence="2">126</strain>
    </source>
</reference>
<keyword evidence="1" id="KW-0732">Signal</keyword>
<dbReference type="EMBL" id="JAHZSS010000020">
    <property type="protein sequence ID" value="MBW8192252.1"/>
    <property type="molecule type" value="Genomic_DNA"/>
</dbReference>
<evidence type="ECO:0000256" key="1">
    <source>
        <dbReference type="SAM" id="SignalP"/>
    </source>
</evidence>
<dbReference type="RefSeq" id="WP_220104876.1">
    <property type="nucleotide sequence ID" value="NZ_JAHZSS010000020.1"/>
</dbReference>
<feature type="signal peptide" evidence="1">
    <location>
        <begin position="1"/>
        <end position="26"/>
    </location>
</feature>
<dbReference type="SUPFAM" id="SSF53850">
    <property type="entry name" value="Periplasmic binding protein-like II"/>
    <property type="match status" value="1"/>
</dbReference>
<organism evidence="2 3">
    <name type="scientific">Neiella holothuriorum</name>
    <dbReference type="NCBI Taxonomy" id="2870530"/>
    <lineage>
        <taxon>Bacteria</taxon>
        <taxon>Pseudomonadati</taxon>
        <taxon>Pseudomonadota</taxon>
        <taxon>Gammaproteobacteria</taxon>
        <taxon>Alteromonadales</taxon>
        <taxon>Echinimonadaceae</taxon>
        <taxon>Neiella</taxon>
    </lineage>
</organism>
<gene>
    <name evidence="2" type="ORF">K0504_14540</name>
</gene>
<evidence type="ECO:0000313" key="3">
    <source>
        <dbReference type="Proteomes" id="UP001166251"/>
    </source>
</evidence>
<protein>
    <submittedName>
        <fullName evidence="2">Transporter substrate-binding domain-containing protein</fullName>
    </submittedName>
</protein>
<dbReference type="Proteomes" id="UP001166251">
    <property type="component" value="Unassembled WGS sequence"/>
</dbReference>
<keyword evidence="3" id="KW-1185">Reference proteome</keyword>
<name>A0ABS7EIS2_9GAMM</name>
<sequence>MLSKRLVQIFAVFLTIQPLLSMPGFATEEPEQMTIVRMTPKQSEADASHSYLVELLRIALAETEPEFGPAKIEFMPISLNQGLILHLMDVGDILDVVASAPTHQREIQFRAARVPLLMGLLGYRMMLIKPEDQDKFANIESPEELKQLRACQGSFWPDADILEQEGYRVVRADEFATLFELLLDGQCDYFPRAITEGYGELTAHNAAHPDRPVVAFDDILLHYVVPFYFFSSHQNYELAARLQLGLERGIAKGTIRQLMEQHQVTRVAFPLERWQQTTVFEVPNHDLPKSTPLYRKELWLELPVKERIR</sequence>
<feature type="chain" id="PRO_5047173562" evidence="1">
    <location>
        <begin position="27"/>
        <end position="309"/>
    </location>
</feature>
<proteinExistence type="predicted"/>
<accession>A0ABS7EIS2</accession>
<evidence type="ECO:0000313" key="2">
    <source>
        <dbReference type="EMBL" id="MBW8192252.1"/>
    </source>
</evidence>
<comment type="caution">
    <text evidence="2">The sequence shown here is derived from an EMBL/GenBank/DDBJ whole genome shotgun (WGS) entry which is preliminary data.</text>
</comment>